<keyword evidence="1 3" id="KW-0238">DNA-binding</keyword>
<dbReference type="InterPro" id="IPR039052">
    <property type="entry name" value="Antitox_PemI-like"/>
</dbReference>
<protein>
    <submittedName>
        <fullName evidence="3">AbrB/MazE/SpoVT family DNA-binding domain-containing protein</fullName>
    </submittedName>
</protein>
<dbReference type="GO" id="GO:0097351">
    <property type="term" value="F:toxin sequestering activity"/>
    <property type="evidence" value="ECO:0007669"/>
    <property type="project" value="InterPro"/>
</dbReference>
<proteinExistence type="predicted"/>
<dbReference type="InterPro" id="IPR037914">
    <property type="entry name" value="SpoVT-AbrB_sf"/>
</dbReference>
<dbReference type="EMBL" id="VXRG01000008">
    <property type="protein sequence ID" value="MXY92002.1"/>
    <property type="molecule type" value="Genomic_DNA"/>
</dbReference>
<evidence type="ECO:0000259" key="2">
    <source>
        <dbReference type="PROSITE" id="PS51740"/>
    </source>
</evidence>
<dbReference type="SMART" id="SM00966">
    <property type="entry name" value="SpoVT_AbrB"/>
    <property type="match status" value="1"/>
</dbReference>
<comment type="caution">
    <text evidence="3">The sequence shown here is derived from an EMBL/GenBank/DDBJ whole genome shotgun (WGS) entry which is preliminary data.</text>
</comment>
<reference evidence="3" key="1">
    <citation type="submission" date="2019-09" db="EMBL/GenBank/DDBJ databases">
        <title>Characterisation of the sponge microbiome using genome-centric metagenomics.</title>
        <authorList>
            <person name="Engelberts J.P."/>
            <person name="Robbins S.J."/>
            <person name="De Goeij J.M."/>
            <person name="Aranda M."/>
            <person name="Bell S.C."/>
            <person name="Webster N.S."/>
        </authorList>
    </citation>
    <scope>NUCLEOTIDE SEQUENCE</scope>
    <source>
        <strain evidence="3">SB0664_bin_27</strain>
    </source>
</reference>
<name>A0A6B0YQE1_9CHLR</name>
<dbReference type="SUPFAM" id="SSF89447">
    <property type="entry name" value="AbrB/MazE/MraZ-like"/>
    <property type="match status" value="1"/>
</dbReference>
<evidence type="ECO:0000256" key="1">
    <source>
        <dbReference type="PROSITE-ProRule" id="PRU01076"/>
    </source>
</evidence>
<evidence type="ECO:0000313" key="3">
    <source>
        <dbReference type="EMBL" id="MXY92002.1"/>
    </source>
</evidence>
<feature type="domain" description="SpoVT-AbrB" evidence="2">
    <location>
        <begin position="3"/>
        <end position="48"/>
    </location>
</feature>
<dbReference type="PROSITE" id="PS51740">
    <property type="entry name" value="SPOVT_ABRB"/>
    <property type="match status" value="1"/>
</dbReference>
<dbReference type="Pfam" id="PF04014">
    <property type="entry name" value="MazE_antitoxin"/>
    <property type="match status" value="1"/>
</dbReference>
<dbReference type="InterPro" id="IPR007159">
    <property type="entry name" value="SpoVT-AbrB_dom"/>
</dbReference>
<gene>
    <name evidence="3" type="ORF">F4Y42_00985</name>
</gene>
<dbReference type="GO" id="GO:0003677">
    <property type="term" value="F:DNA binding"/>
    <property type="evidence" value="ECO:0007669"/>
    <property type="project" value="UniProtKB-UniRule"/>
</dbReference>
<accession>A0A6B0YQE1</accession>
<dbReference type="AlphaFoldDB" id="A0A6B0YQE1"/>
<dbReference type="Gene3D" id="2.10.260.10">
    <property type="match status" value="1"/>
</dbReference>
<organism evidence="3">
    <name type="scientific">Caldilineaceae bacterium SB0664_bin_27</name>
    <dbReference type="NCBI Taxonomy" id="2605260"/>
    <lineage>
        <taxon>Bacteria</taxon>
        <taxon>Bacillati</taxon>
        <taxon>Chloroflexota</taxon>
        <taxon>Caldilineae</taxon>
        <taxon>Caldilineales</taxon>
        <taxon>Caldilineaceae</taxon>
    </lineage>
</organism>
<sequence length="80" mass="8852">METRVQKWGNSLALRVPKPLANHLGLEANSPVRMSLRGDELIIAPIQPPRLKLDVLLAKVTEHNLHGEVDTGPAAGREEW</sequence>
<dbReference type="PANTHER" id="PTHR40516:SF1">
    <property type="entry name" value="ANTITOXIN CHPS-RELATED"/>
    <property type="match status" value="1"/>
</dbReference>
<dbReference type="PANTHER" id="PTHR40516">
    <property type="entry name" value="ANTITOXIN CHPS-RELATED"/>
    <property type="match status" value="1"/>
</dbReference>